<proteinExistence type="predicted"/>
<comment type="caution">
    <text evidence="1">The sequence shown here is derived from an EMBL/GenBank/DDBJ whole genome shotgun (WGS) entry which is preliminary data.</text>
</comment>
<evidence type="ECO:0000313" key="2">
    <source>
        <dbReference type="Proteomes" id="UP001062846"/>
    </source>
</evidence>
<evidence type="ECO:0000313" key="1">
    <source>
        <dbReference type="EMBL" id="KAI8573035.1"/>
    </source>
</evidence>
<dbReference type="EMBL" id="CM046388">
    <property type="protein sequence ID" value="KAI8573035.1"/>
    <property type="molecule type" value="Genomic_DNA"/>
</dbReference>
<gene>
    <name evidence="1" type="ORF">RHMOL_Rhmol01G0247800</name>
</gene>
<protein>
    <submittedName>
        <fullName evidence="1">Uncharacterized protein</fullName>
    </submittedName>
</protein>
<dbReference type="Proteomes" id="UP001062846">
    <property type="component" value="Chromosome 1"/>
</dbReference>
<organism evidence="1 2">
    <name type="scientific">Rhododendron molle</name>
    <name type="common">Chinese azalea</name>
    <name type="synonym">Azalea mollis</name>
    <dbReference type="NCBI Taxonomy" id="49168"/>
    <lineage>
        <taxon>Eukaryota</taxon>
        <taxon>Viridiplantae</taxon>
        <taxon>Streptophyta</taxon>
        <taxon>Embryophyta</taxon>
        <taxon>Tracheophyta</taxon>
        <taxon>Spermatophyta</taxon>
        <taxon>Magnoliopsida</taxon>
        <taxon>eudicotyledons</taxon>
        <taxon>Gunneridae</taxon>
        <taxon>Pentapetalae</taxon>
        <taxon>asterids</taxon>
        <taxon>Ericales</taxon>
        <taxon>Ericaceae</taxon>
        <taxon>Ericoideae</taxon>
        <taxon>Rhodoreae</taxon>
        <taxon>Rhododendron</taxon>
    </lineage>
</organism>
<name>A0ACC0Q4W8_RHOML</name>
<reference evidence="1" key="1">
    <citation type="submission" date="2022-02" db="EMBL/GenBank/DDBJ databases">
        <title>Plant Genome Project.</title>
        <authorList>
            <person name="Zhang R.-G."/>
        </authorList>
    </citation>
    <scope>NUCLEOTIDE SEQUENCE</scope>
    <source>
        <strain evidence="1">AT1</strain>
    </source>
</reference>
<keyword evidence="2" id="KW-1185">Reference proteome</keyword>
<sequence length="570" mass="64808">MQQYSVSHKQHELGKSNQNPDPLWKQGSMEALRTSSFSLFQFTTIPARLPRPRFEKPMLNFPINHRPNSYISSTSHHKEPESRLSTAASPAVSTVIHDSQQGEKFDWNAQWYPIMPVCDLDKRVPHAKRVMGLDVVVWWDRNESAWKVLDDRCPHRLAPLSEGRIDQWGRLQCVYHGWCFNGSGDCKFIPQAPPEGPPVHTFKNARVAVYPSTVQNDIVWFWPNSDPQHRDILAKQKPPCMPELDDPSYTKSMGNREIPYGYELQYLKISLHLFVHLPENHVYSTVKADREGGRPLEISIKKSDLNGFIARQEAADTRFIAPCVFSAFTSLGADQSKGSVSPAETKEEPSSPVSQRRLVFNFICVPVSPGNSRLIWASARNFGVWIDRIVPRWMLHLGQNLLLDSDLYLLHLEQRHTLVFSSQERKIMDTGPSNWQKSCFFPTKSDAQVVGFRRWLIKHAGGQVDWGTKFGGTLPPSPPREQLLDRYWSHVTNCSSCRVAYKGLNALEIALQVIALASGGIVAAVKQEMLSSAARNTLVAIAVLCFVGSRWLSHFVYKNFHYHDYNHAIR</sequence>
<accession>A0ACC0Q4W8</accession>